<dbReference type="GO" id="GO:0048332">
    <property type="term" value="P:mesoderm morphogenesis"/>
    <property type="evidence" value="ECO:0007669"/>
    <property type="project" value="TreeGrafter"/>
</dbReference>
<sequence>MKFPQNWCCMLLLAMLCLLAMTEARRKAKNACKYKKTKESDCDPATNVKTITQVLKKGDSTCPPTVTESKPCGAGVEKKRKNKKACKYEKSGAAWTECDESGYKKKTMKLKAGSSADCEPTQIKQKACGSNKKKKNPRKGCVYDKMPWSVCNVETKTKQREMILIKGDSTQCLPKKIVTKQCKRACRYQRDRWSPCDPVTRQKQRVLLPKNNSSLECQPTVETQACHVRAELTAPKPNKCRYKMSPWSDCDPRSNTMSQVMTLKSGDPNVCQRSKKLSKKCKVACKFRRGEWSECDELTQLATRVDSLIKGSPSQCDSSRQITKKCRRLCKYTFGEWGECDPVTNHRTRVKKLVEGDKGECPAEDMVTKPCGKKDGGERCFFGPWGEFGPCTNGVMTKNRPVKQGGVDCERKAVVAKACDGQGL</sequence>
<evidence type="ECO:0000259" key="2">
    <source>
        <dbReference type="Pfam" id="PF01091"/>
    </source>
</evidence>
<feature type="chain" id="PRO_5043472231" description="Pleiotrophin/Midkine C-terminal domain-containing protein" evidence="1">
    <location>
        <begin position="25"/>
        <end position="424"/>
    </location>
</feature>
<feature type="domain" description="Pleiotrophin/Midkine C-terminal" evidence="2">
    <location>
        <begin position="139"/>
        <end position="184"/>
    </location>
</feature>
<name>A0AAV2IGV0_LYMST</name>
<feature type="domain" description="Pleiotrophin/Midkine C-terminal" evidence="2">
    <location>
        <begin position="283"/>
        <end position="328"/>
    </location>
</feature>
<feature type="signal peptide" evidence="1">
    <location>
        <begin position="1"/>
        <end position="24"/>
    </location>
</feature>
<protein>
    <recommendedName>
        <fullName evidence="2">Pleiotrophin/Midkine C-terminal domain-containing protein</fullName>
    </recommendedName>
</protein>
<dbReference type="Gene3D" id="2.30.90.10">
    <property type="entry name" value="Heparin-binding Growth Factor, Midkine, Chain A- C-terminal Domain"/>
    <property type="match status" value="7"/>
</dbReference>
<dbReference type="PANTHER" id="PTHR21050:SF1">
    <property type="entry name" value="MIDKINE AND PLEIOTROPHIN 1, ISOFORM A-RELATED"/>
    <property type="match status" value="1"/>
</dbReference>
<dbReference type="InterPro" id="IPR038130">
    <property type="entry name" value="PTN/MK_C_dom_sf"/>
</dbReference>
<organism evidence="3 4">
    <name type="scientific">Lymnaea stagnalis</name>
    <name type="common">Great pond snail</name>
    <name type="synonym">Helix stagnalis</name>
    <dbReference type="NCBI Taxonomy" id="6523"/>
    <lineage>
        <taxon>Eukaryota</taxon>
        <taxon>Metazoa</taxon>
        <taxon>Spiralia</taxon>
        <taxon>Lophotrochozoa</taxon>
        <taxon>Mollusca</taxon>
        <taxon>Gastropoda</taxon>
        <taxon>Heterobranchia</taxon>
        <taxon>Euthyneura</taxon>
        <taxon>Panpulmonata</taxon>
        <taxon>Hygrophila</taxon>
        <taxon>Lymnaeoidea</taxon>
        <taxon>Lymnaeidae</taxon>
        <taxon>Lymnaea</taxon>
    </lineage>
</organism>
<evidence type="ECO:0000313" key="4">
    <source>
        <dbReference type="Proteomes" id="UP001497497"/>
    </source>
</evidence>
<dbReference type="Proteomes" id="UP001497497">
    <property type="component" value="Unassembled WGS sequence"/>
</dbReference>
<evidence type="ECO:0000256" key="1">
    <source>
        <dbReference type="SAM" id="SignalP"/>
    </source>
</evidence>
<dbReference type="Pfam" id="PF01091">
    <property type="entry name" value="PTN_MK_C"/>
    <property type="match status" value="5"/>
</dbReference>
<dbReference type="SUPFAM" id="SSF57288">
    <property type="entry name" value="Midkine"/>
    <property type="match status" value="1"/>
</dbReference>
<feature type="domain" description="Pleiotrophin/Midkine C-terminal" evidence="2">
    <location>
        <begin position="330"/>
        <end position="374"/>
    </location>
</feature>
<dbReference type="PANTHER" id="PTHR21050">
    <property type="entry name" value="MIDKINE AND PLEIOTROPHIN 1, ISOFORM A-RELATED"/>
    <property type="match status" value="1"/>
</dbReference>
<dbReference type="EMBL" id="CAXITT010000786">
    <property type="protein sequence ID" value="CAL1546226.1"/>
    <property type="molecule type" value="Genomic_DNA"/>
</dbReference>
<feature type="domain" description="Pleiotrophin/Midkine C-terminal" evidence="2">
    <location>
        <begin position="239"/>
        <end position="282"/>
    </location>
</feature>
<feature type="domain" description="Pleiotrophin/Midkine C-terminal" evidence="2">
    <location>
        <begin position="29"/>
        <end position="84"/>
    </location>
</feature>
<dbReference type="InterPro" id="IPR020091">
    <property type="entry name" value="PTN/MK_diS_sf"/>
</dbReference>
<accession>A0AAV2IGV0</accession>
<dbReference type="InterPro" id="IPR020090">
    <property type="entry name" value="PTN/MK_C_dom"/>
</dbReference>
<dbReference type="GO" id="GO:0008201">
    <property type="term" value="F:heparin binding"/>
    <property type="evidence" value="ECO:0007669"/>
    <property type="project" value="TreeGrafter"/>
</dbReference>
<gene>
    <name evidence="3" type="ORF">GSLYS_00019603001</name>
</gene>
<keyword evidence="1" id="KW-0732">Signal</keyword>
<dbReference type="GO" id="GO:0008083">
    <property type="term" value="F:growth factor activity"/>
    <property type="evidence" value="ECO:0007669"/>
    <property type="project" value="InterPro"/>
</dbReference>
<evidence type="ECO:0000313" key="3">
    <source>
        <dbReference type="EMBL" id="CAL1546226.1"/>
    </source>
</evidence>
<proteinExistence type="predicted"/>
<comment type="caution">
    <text evidence="3">The sequence shown here is derived from an EMBL/GenBank/DDBJ whole genome shotgun (WGS) entry which is preliminary data.</text>
</comment>
<reference evidence="3 4" key="1">
    <citation type="submission" date="2024-04" db="EMBL/GenBank/DDBJ databases">
        <authorList>
            <consortium name="Genoscope - CEA"/>
            <person name="William W."/>
        </authorList>
    </citation>
    <scope>NUCLEOTIDE SEQUENCE [LARGE SCALE GENOMIC DNA]</scope>
</reference>
<keyword evidence="4" id="KW-1185">Reference proteome</keyword>
<dbReference type="AlphaFoldDB" id="A0AAV2IGV0"/>
<dbReference type="GO" id="GO:0005576">
    <property type="term" value="C:extracellular region"/>
    <property type="evidence" value="ECO:0007669"/>
    <property type="project" value="TreeGrafter"/>
</dbReference>